<evidence type="ECO:0008006" key="5">
    <source>
        <dbReference type="Google" id="ProtNLM"/>
    </source>
</evidence>
<feature type="compositionally biased region" description="Basic and acidic residues" evidence="1">
    <location>
        <begin position="788"/>
        <end position="801"/>
    </location>
</feature>
<organism evidence="3 4">
    <name type="scientific">Triparma columacea</name>
    <dbReference type="NCBI Taxonomy" id="722753"/>
    <lineage>
        <taxon>Eukaryota</taxon>
        <taxon>Sar</taxon>
        <taxon>Stramenopiles</taxon>
        <taxon>Ochrophyta</taxon>
        <taxon>Bolidophyceae</taxon>
        <taxon>Parmales</taxon>
        <taxon>Triparmaceae</taxon>
        <taxon>Triparma</taxon>
    </lineage>
</organism>
<comment type="caution">
    <text evidence="3">The sequence shown here is derived from an EMBL/GenBank/DDBJ whole genome shotgun (WGS) entry which is preliminary data.</text>
</comment>
<dbReference type="Proteomes" id="UP001165065">
    <property type="component" value="Unassembled WGS sequence"/>
</dbReference>
<dbReference type="OrthoDB" id="65504at2759"/>
<feature type="region of interest" description="Disordered" evidence="1">
    <location>
        <begin position="48"/>
        <end position="73"/>
    </location>
</feature>
<evidence type="ECO:0000256" key="2">
    <source>
        <dbReference type="SAM" id="SignalP"/>
    </source>
</evidence>
<evidence type="ECO:0000313" key="4">
    <source>
        <dbReference type="Proteomes" id="UP001165065"/>
    </source>
</evidence>
<dbReference type="AlphaFoldDB" id="A0A9W7LA85"/>
<sequence>MPPPSSPPSSISTLLLPLLLLLLLLQPSHSRRTLPPLDEEVNNNRIVNGQKPIDFSSPNYPLDELGLSAGTPPPKLPPPEIYPPSTHLDHPYPLTILTEPTPTPSFPYVNQKVHYKICSYNHTKCSLNQAVSEGGPSRRWRSLKVGEVLNMMPDNADDWEEGLSLKGETVKRLVKVTLVYFASSGWDGDRDPSLNYTLHSSDSTVLKREYYVSDGIQGMAYVVPNYDGEAFTGDLVELDLETAKYSTVRIHGIESDFSDFYSVSQVEADGVDPFIAATSQSGTDQVMVKRLTKLDPDLAGFHGGFSALYDKISYGFLVPYFNGVKHHGKIVRINCGTYNNSKDDSWQLGTEFREFSNKGEDETFLQDTDFTSFDVVDLTTVDPELKGFLGGFSKGDYAYFVPFMNGEMYSSKLVRVHIHNFGASNVEVLDLSLKDKRLSGFYGGFSTNIVPGNPMSPSANYAYIVPYKNVVGPVDGVNTKFTADGFKDYNIFDSQESYGGDHLQTNEHGMLVRVNLDTFDVAGIDFMDLTEIDEDLKGFSGGFQGGIYGYLVPYSKGFGDYSSKVVRFSLLDFSLDTVEVLDLSLLSNELKGFAGGFSYGAYAVFVPYQNGMTEVNFRGRNQFSILTRVDMNNFAVGGIKTLDIAKVFRKNTPDYPDSLLRGFAGGFASGSFMYLVPHFNGMWHGKMVRIDTRDFDVLSDLQMSGQSTDIVTGFKGVQEVDLEKFHGSLVGFSGGFIRQRPPPVEAFYRQNLVQFNYATNLDVGTYLAQLEEASGKKVDNDVMPDGGSAREGEEVEAGAREGEEEGVLEGGVNKDEEGGSRRK</sequence>
<evidence type="ECO:0000256" key="1">
    <source>
        <dbReference type="SAM" id="MobiDB-lite"/>
    </source>
</evidence>
<protein>
    <recommendedName>
        <fullName evidence="5">Peptidase A1 domain-containing protein</fullName>
    </recommendedName>
</protein>
<gene>
    <name evidence="3" type="ORF">TrCOL_g3842</name>
</gene>
<keyword evidence="4" id="KW-1185">Reference proteome</keyword>
<name>A0A9W7LA85_9STRA</name>
<feature type="chain" id="PRO_5040799676" description="Peptidase A1 domain-containing protein" evidence="2">
    <location>
        <begin position="31"/>
        <end position="823"/>
    </location>
</feature>
<evidence type="ECO:0000313" key="3">
    <source>
        <dbReference type="EMBL" id="GMI42951.1"/>
    </source>
</evidence>
<feature type="signal peptide" evidence="2">
    <location>
        <begin position="1"/>
        <end position="30"/>
    </location>
</feature>
<feature type="region of interest" description="Disordered" evidence="1">
    <location>
        <begin position="776"/>
        <end position="823"/>
    </location>
</feature>
<accession>A0A9W7LA85</accession>
<keyword evidence="2" id="KW-0732">Signal</keyword>
<reference evidence="4" key="1">
    <citation type="journal article" date="2023" name="Commun. Biol.">
        <title>Genome analysis of Parmales, the sister group of diatoms, reveals the evolutionary specialization of diatoms from phago-mixotrophs to photoautotrophs.</title>
        <authorList>
            <person name="Ban H."/>
            <person name="Sato S."/>
            <person name="Yoshikawa S."/>
            <person name="Yamada K."/>
            <person name="Nakamura Y."/>
            <person name="Ichinomiya M."/>
            <person name="Sato N."/>
            <person name="Blanc-Mathieu R."/>
            <person name="Endo H."/>
            <person name="Kuwata A."/>
            <person name="Ogata H."/>
        </authorList>
    </citation>
    <scope>NUCLEOTIDE SEQUENCE [LARGE SCALE GENOMIC DNA]</scope>
</reference>
<feature type="compositionally biased region" description="Basic and acidic residues" evidence="1">
    <location>
        <begin position="812"/>
        <end position="823"/>
    </location>
</feature>
<dbReference type="EMBL" id="BRYA01001448">
    <property type="protein sequence ID" value="GMI42951.1"/>
    <property type="molecule type" value="Genomic_DNA"/>
</dbReference>
<proteinExistence type="predicted"/>